<dbReference type="Pfam" id="PF01607">
    <property type="entry name" value="CBM_14"/>
    <property type="match status" value="1"/>
</dbReference>
<dbReference type="Proteomes" id="UP001153620">
    <property type="component" value="Chromosome 4"/>
</dbReference>
<evidence type="ECO:0000256" key="6">
    <source>
        <dbReference type="SAM" id="MobiDB-lite"/>
    </source>
</evidence>
<evidence type="ECO:0000259" key="8">
    <source>
        <dbReference type="PROSITE" id="PS50940"/>
    </source>
</evidence>
<accession>A0A9N9SAE3</accession>
<evidence type="ECO:0000313" key="9">
    <source>
        <dbReference type="EMBL" id="CAG9811759.1"/>
    </source>
</evidence>
<feature type="domain" description="Chitin-binding type-2" evidence="8">
    <location>
        <begin position="143"/>
        <end position="198"/>
    </location>
</feature>
<keyword evidence="3" id="KW-0677">Repeat</keyword>
<dbReference type="EMBL" id="OU895880">
    <property type="protein sequence ID" value="CAG9811759.1"/>
    <property type="molecule type" value="Genomic_DNA"/>
</dbReference>
<evidence type="ECO:0000313" key="10">
    <source>
        <dbReference type="Proteomes" id="UP001153620"/>
    </source>
</evidence>
<dbReference type="PANTHER" id="PTHR23301">
    <property type="entry name" value="CHITIN BINDING PERITROPHIN-A"/>
    <property type="match status" value="1"/>
</dbReference>
<protein>
    <recommendedName>
        <fullName evidence="8">Chitin-binding type-2 domain-containing protein</fullName>
    </recommendedName>
</protein>
<keyword evidence="2 7" id="KW-0732">Signal</keyword>
<proteinExistence type="predicted"/>
<dbReference type="InterPro" id="IPR036508">
    <property type="entry name" value="Chitin-bd_dom_sf"/>
</dbReference>
<feature type="chain" id="PRO_5040129432" description="Chitin-binding type-2 domain-containing protein" evidence="7">
    <location>
        <begin position="19"/>
        <end position="378"/>
    </location>
</feature>
<dbReference type="PANTHER" id="PTHR23301:SF0">
    <property type="entry name" value="CHITIN-BINDING TYPE-2 DOMAIN-CONTAINING PROTEIN-RELATED"/>
    <property type="match status" value="1"/>
</dbReference>
<sequence>MKLVTILILVQFWTQSFGLPADICVGSGYFDIRPHPDNCLQYIFCFWETPTIVDCEENHIFDAINKECMPGYPDICEFTSTASPTTTTQSTTTTTLSDTTTTTLSDTTTTTLSDTTTTTLSDTTTTTTLSDTTTTTTESGLANNFCHGINFGRFPHPINCFQFVVCVNEVAHIIDCTYPTEVFYSDSCVPGNSTTCEVFTNGTTTTTLSDTTTTTLSDTTTTTLSDTTTTTTLSDTTTTTLSDTTTTTTTTLSDTTTTTTTTTLSDTTTTTLSDTTTTTLSDTTTTTSEAGPEITTPLATTTTQRPNGPPELCIGNNLRFIPDPDYCFRFYYCLFGVALPGDCKPDNIFSEKWIGCVLGDWETCEPENPIFTLIPNHI</sequence>
<evidence type="ECO:0000256" key="1">
    <source>
        <dbReference type="ARBA" id="ARBA00022669"/>
    </source>
</evidence>
<evidence type="ECO:0000256" key="2">
    <source>
        <dbReference type="ARBA" id="ARBA00022729"/>
    </source>
</evidence>
<organism evidence="9 10">
    <name type="scientific">Chironomus riparius</name>
    <dbReference type="NCBI Taxonomy" id="315576"/>
    <lineage>
        <taxon>Eukaryota</taxon>
        <taxon>Metazoa</taxon>
        <taxon>Ecdysozoa</taxon>
        <taxon>Arthropoda</taxon>
        <taxon>Hexapoda</taxon>
        <taxon>Insecta</taxon>
        <taxon>Pterygota</taxon>
        <taxon>Neoptera</taxon>
        <taxon>Endopterygota</taxon>
        <taxon>Diptera</taxon>
        <taxon>Nematocera</taxon>
        <taxon>Chironomoidea</taxon>
        <taxon>Chironomidae</taxon>
        <taxon>Chironominae</taxon>
        <taxon>Chironomus</taxon>
    </lineage>
</organism>
<feature type="domain" description="Chitin-binding type-2" evidence="8">
    <location>
        <begin position="310"/>
        <end position="366"/>
    </location>
</feature>
<dbReference type="SUPFAM" id="SSF57625">
    <property type="entry name" value="Invertebrate chitin-binding proteins"/>
    <property type="match status" value="3"/>
</dbReference>
<gene>
    <name evidence="9" type="ORF">CHIRRI_LOCUS14566</name>
</gene>
<keyword evidence="4" id="KW-1015">Disulfide bond</keyword>
<feature type="region of interest" description="Disordered" evidence="6">
    <location>
        <begin position="211"/>
        <end position="307"/>
    </location>
</feature>
<keyword evidence="1" id="KW-0147">Chitin-binding</keyword>
<evidence type="ECO:0000256" key="5">
    <source>
        <dbReference type="ARBA" id="ARBA00023180"/>
    </source>
</evidence>
<dbReference type="GO" id="GO:0008061">
    <property type="term" value="F:chitin binding"/>
    <property type="evidence" value="ECO:0007669"/>
    <property type="project" value="UniProtKB-KW"/>
</dbReference>
<evidence type="ECO:0000256" key="7">
    <source>
        <dbReference type="SAM" id="SignalP"/>
    </source>
</evidence>
<evidence type="ECO:0000256" key="4">
    <source>
        <dbReference type="ARBA" id="ARBA00023157"/>
    </source>
</evidence>
<dbReference type="AlphaFoldDB" id="A0A9N9SAE3"/>
<dbReference type="InterPro" id="IPR002557">
    <property type="entry name" value="Chitin-bd_dom"/>
</dbReference>
<dbReference type="InterPro" id="IPR051940">
    <property type="entry name" value="Chitin_bind-dev_reg"/>
</dbReference>
<name>A0A9N9SAE3_9DIPT</name>
<dbReference type="SMART" id="SM00494">
    <property type="entry name" value="ChtBD2"/>
    <property type="match status" value="3"/>
</dbReference>
<keyword evidence="10" id="KW-1185">Reference proteome</keyword>
<keyword evidence="5" id="KW-0325">Glycoprotein</keyword>
<feature type="region of interest" description="Disordered" evidence="6">
    <location>
        <begin position="83"/>
        <end position="110"/>
    </location>
</feature>
<reference evidence="9" key="1">
    <citation type="submission" date="2022-01" db="EMBL/GenBank/DDBJ databases">
        <authorList>
            <person name="King R."/>
        </authorList>
    </citation>
    <scope>NUCLEOTIDE SEQUENCE</scope>
</reference>
<evidence type="ECO:0000256" key="3">
    <source>
        <dbReference type="ARBA" id="ARBA00022737"/>
    </source>
</evidence>
<feature type="signal peptide" evidence="7">
    <location>
        <begin position="1"/>
        <end position="18"/>
    </location>
</feature>
<reference evidence="9" key="2">
    <citation type="submission" date="2022-10" db="EMBL/GenBank/DDBJ databases">
        <authorList>
            <consortium name="ENA_rothamsted_submissions"/>
            <consortium name="culmorum"/>
            <person name="King R."/>
        </authorList>
    </citation>
    <scope>NUCLEOTIDE SEQUENCE</scope>
</reference>
<feature type="domain" description="Chitin-binding type-2" evidence="8">
    <location>
        <begin position="21"/>
        <end position="78"/>
    </location>
</feature>
<dbReference type="Gene3D" id="2.170.140.10">
    <property type="entry name" value="Chitin binding domain"/>
    <property type="match status" value="1"/>
</dbReference>
<dbReference type="PROSITE" id="PS50940">
    <property type="entry name" value="CHIT_BIND_II"/>
    <property type="match status" value="3"/>
</dbReference>
<dbReference type="GO" id="GO:0005576">
    <property type="term" value="C:extracellular region"/>
    <property type="evidence" value="ECO:0007669"/>
    <property type="project" value="InterPro"/>
</dbReference>
<feature type="compositionally biased region" description="Low complexity" evidence="6">
    <location>
        <begin position="211"/>
        <end position="287"/>
    </location>
</feature>